<dbReference type="AlphaFoldDB" id="A0A835K9M4"/>
<protein>
    <recommendedName>
        <fullName evidence="4">DUF4283 domain-containing protein</fullName>
    </recommendedName>
</protein>
<evidence type="ECO:0008006" key="4">
    <source>
        <dbReference type="Google" id="ProtNLM"/>
    </source>
</evidence>
<reference evidence="2 3" key="1">
    <citation type="submission" date="2020-10" db="EMBL/GenBank/DDBJ databases">
        <title>Plant Genome Project.</title>
        <authorList>
            <person name="Zhang R.-G."/>
        </authorList>
    </citation>
    <scope>NUCLEOTIDE SEQUENCE [LARGE SCALE GENOMIC DNA]</scope>
    <source>
        <strain evidence="2">FAFU-HL-1</strain>
        <tissue evidence="2">Leaf</tissue>
    </source>
</reference>
<keyword evidence="3" id="KW-1185">Reference proteome</keyword>
<feature type="region of interest" description="Disordered" evidence="1">
    <location>
        <begin position="271"/>
        <end position="291"/>
    </location>
</feature>
<comment type="caution">
    <text evidence="2">The sequence shown here is derived from an EMBL/GenBank/DDBJ whole genome shotgun (WGS) entry which is preliminary data.</text>
</comment>
<dbReference type="EMBL" id="JADGMS010000004">
    <property type="protein sequence ID" value="KAF9684513.1"/>
    <property type="molecule type" value="Genomic_DNA"/>
</dbReference>
<gene>
    <name evidence="2" type="ORF">SADUNF_Sadunf04G0125900</name>
</gene>
<dbReference type="Proteomes" id="UP000657918">
    <property type="component" value="Chromosome 4"/>
</dbReference>
<evidence type="ECO:0000313" key="2">
    <source>
        <dbReference type="EMBL" id="KAF9684513.1"/>
    </source>
</evidence>
<evidence type="ECO:0000256" key="1">
    <source>
        <dbReference type="SAM" id="MobiDB-lite"/>
    </source>
</evidence>
<sequence>MNMEFSLAILGVESILTKPPDIVNGTGACHSMLHEEESFKDKVFRPPTRDKVNLIANNLHWFLPNEVETEGMRKLAGDFEFIMGVGNGFFRVIFYIKDDRAKLLARYGHGNWPPVKVNLKTPNVEKGRFAHVCTEINLEQSVYRNGEKSPSGEAGSMNHELRIMPLRDVILPTESINLRAGTKDNQLDPGINSMNDIEEPVCANNRAPACLEVIITPDVMMEKSWNNLDDSPVAIVEVQRHAGASSARRLHENPVLESARTRIDNSSNFAVSASSKVKFQAESTQEGRQGA</sequence>
<name>A0A835K9M4_9ROSI</name>
<organism evidence="2 3">
    <name type="scientific">Salix dunnii</name>
    <dbReference type="NCBI Taxonomy" id="1413687"/>
    <lineage>
        <taxon>Eukaryota</taxon>
        <taxon>Viridiplantae</taxon>
        <taxon>Streptophyta</taxon>
        <taxon>Embryophyta</taxon>
        <taxon>Tracheophyta</taxon>
        <taxon>Spermatophyta</taxon>
        <taxon>Magnoliopsida</taxon>
        <taxon>eudicotyledons</taxon>
        <taxon>Gunneridae</taxon>
        <taxon>Pentapetalae</taxon>
        <taxon>rosids</taxon>
        <taxon>fabids</taxon>
        <taxon>Malpighiales</taxon>
        <taxon>Salicaceae</taxon>
        <taxon>Saliceae</taxon>
        <taxon>Salix</taxon>
    </lineage>
</organism>
<accession>A0A835K9M4</accession>
<proteinExistence type="predicted"/>
<evidence type="ECO:0000313" key="3">
    <source>
        <dbReference type="Proteomes" id="UP000657918"/>
    </source>
</evidence>